<keyword evidence="4" id="KW-1185">Reference proteome</keyword>
<evidence type="ECO:0000313" key="5">
    <source>
        <dbReference type="WBParaSite" id="HNAJ_0000275401-mRNA-1"/>
    </source>
</evidence>
<dbReference type="WBParaSite" id="HNAJ_0000275401-mRNA-1">
    <property type="protein sequence ID" value="HNAJ_0000275401-mRNA-1"/>
    <property type="gene ID" value="HNAJ_0000275401"/>
</dbReference>
<dbReference type="InterPro" id="IPR011333">
    <property type="entry name" value="SKP1/BTB/POZ_sf"/>
</dbReference>
<dbReference type="Pfam" id="PF00651">
    <property type="entry name" value="BTB"/>
    <property type="match status" value="1"/>
</dbReference>
<dbReference type="PANTHER" id="PTHR32370">
    <property type="entry name" value="OS12G0117600 PROTEIN"/>
    <property type="match status" value="1"/>
</dbReference>
<name>A0A0R3T6R6_RODNA</name>
<dbReference type="InterPro" id="IPR000210">
    <property type="entry name" value="BTB/POZ_dom"/>
</dbReference>
<reference evidence="3 4" key="2">
    <citation type="submission" date="2018-11" db="EMBL/GenBank/DDBJ databases">
        <authorList>
            <consortium name="Pathogen Informatics"/>
        </authorList>
    </citation>
    <scope>NUCLEOTIDE SEQUENCE [LARGE SCALE GENOMIC DNA]</scope>
</reference>
<evidence type="ECO:0000256" key="1">
    <source>
        <dbReference type="SAM" id="MobiDB-lite"/>
    </source>
</evidence>
<dbReference type="AlphaFoldDB" id="A0A0R3T6R6"/>
<feature type="domain" description="BTB" evidence="2">
    <location>
        <begin position="13"/>
        <end position="76"/>
    </location>
</feature>
<dbReference type="EMBL" id="UZAE01001432">
    <property type="protein sequence ID" value="VDN98612.1"/>
    <property type="molecule type" value="Genomic_DNA"/>
</dbReference>
<dbReference type="SUPFAM" id="SSF54695">
    <property type="entry name" value="POZ domain"/>
    <property type="match status" value="1"/>
</dbReference>
<evidence type="ECO:0000313" key="3">
    <source>
        <dbReference type="EMBL" id="VDN98612.1"/>
    </source>
</evidence>
<proteinExistence type="predicted"/>
<organism evidence="5">
    <name type="scientific">Rodentolepis nana</name>
    <name type="common">Dwarf tapeworm</name>
    <name type="synonym">Hymenolepis nana</name>
    <dbReference type="NCBI Taxonomy" id="102285"/>
    <lineage>
        <taxon>Eukaryota</taxon>
        <taxon>Metazoa</taxon>
        <taxon>Spiralia</taxon>
        <taxon>Lophotrochozoa</taxon>
        <taxon>Platyhelminthes</taxon>
        <taxon>Cestoda</taxon>
        <taxon>Eucestoda</taxon>
        <taxon>Cyclophyllidea</taxon>
        <taxon>Hymenolepididae</taxon>
        <taxon>Rodentolepis</taxon>
    </lineage>
</organism>
<reference evidence="5" key="1">
    <citation type="submission" date="2017-02" db="UniProtKB">
        <authorList>
            <consortium name="WormBaseParasite"/>
        </authorList>
    </citation>
    <scope>IDENTIFICATION</scope>
</reference>
<dbReference type="InterPro" id="IPR043454">
    <property type="entry name" value="NPH3/RPT2-like"/>
</dbReference>
<dbReference type="Gene3D" id="3.30.710.10">
    <property type="entry name" value="Potassium Channel Kv1.1, Chain A"/>
    <property type="match status" value="1"/>
</dbReference>
<dbReference type="OrthoDB" id="6272265at2759"/>
<evidence type="ECO:0000313" key="4">
    <source>
        <dbReference type="Proteomes" id="UP000278807"/>
    </source>
</evidence>
<sequence length="659" mass="73333">MNPLRLLETGEFSDVNVFFENEVFHLHKFPLLLKIGYVKDKFASSSELHMPFIDGGSDILADVFAFCYGKEIEINPRNVSFLNSAGRTLDMFGKRNLVDLTDEYVNIIISDMRLTHKFGPAIVALAFASGIKNFEYCETFVRLFDSILSMWARRAQHSDERLTVDPVLTEFLVFLPENVVIRIIQEISTIKSTHYAIAELTSKFFALRFALNNAISEGDCAQEGKPEDNGRGQEHKSGNMFTNFLKKAIATTCVPLERLSSFDKDLLAEEIALIGFESASMDEMLDNIFSILPKDVPLASRINVDWCKQALSATDVRRESSISRPLILEITGKMLARFSIHELRLIPPQTIKDILSTIQKRCLASTSDGPLLIPGISDTDHGKQTASSSGIETGSIAENLDLYFNTAIESQDMSIEEYISLLKTAMPLARRENHDGVIRGIVKLIRSSMVKALRFPCTFHCIPGNETLTDGLREEILSVLDLDRCSAVALQEALEANILPTRAVAEAALKFAKQKENPINTSALVVRDRGGATSPSRYSSSTTSLYRSSRYALPFQHYAMSSAYHHFASLATSSSSTTSASTGYLLSNASPLRQRRRPWERGVAGGGALYERYDDYRYYDVGGSGDYTASKLENDESQWNDNDVTSKTASTTNLRGTEY</sequence>
<dbReference type="PROSITE" id="PS50097">
    <property type="entry name" value="BTB"/>
    <property type="match status" value="1"/>
</dbReference>
<feature type="region of interest" description="Disordered" evidence="1">
    <location>
        <begin position="637"/>
        <end position="659"/>
    </location>
</feature>
<gene>
    <name evidence="3" type="ORF">HNAJ_LOCUS2753</name>
</gene>
<protein>
    <submittedName>
        <fullName evidence="5">BTB domain-containing protein</fullName>
    </submittedName>
</protein>
<accession>A0A0R3T6R6</accession>
<dbReference type="Proteomes" id="UP000278807">
    <property type="component" value="Unassembled WGS sequence"/>
</dbReference>
<evidence type="ECO:0000259" key="2">
    <source>
        <dbReference type="PROSITE" id="PS50097"/>
    </source>
</evidence>